<sequence>MTGVRPLAALVISLGAVGVLALLLRWTYGRGRSLVARRPRTGPPEEYGLLVPVAEPSGRAEAERLGRLLTAAGVRHTAVATTEGLRLMVWPADVARARAALQAG</sequence>
<keyword evidence="1" id="KW-1133">Transmembrane helix</keyword>
<dbReference type="AlphaFoldDB" id="A0AAU8K217"/>
<feature type="transmembrane region" description="Helical" evidence="1">
    <location>
        <begin position="6"/>
        <end position="28"/>
    </location>
</feature>
<gene>
    <name evidence="2" type="ORF">ABWK59_22115</name>
</gene>
<evidence type="ECO:0000256" key="1">
    <source>
        <dbReference type="SAM" id="Phobius"/>
    </source>
</evidence>
<accession>A0AAU8K217</accession>
<reference evidence="2" key="1">
    <citation type="submission" date="2024-06" db="EMBL/GenBank/DDBJ databases">
        <title>The genome sequences of Kitasatospora sp. strain HUAS MG31.</title>
        <authorList>
            <person name="Mo P."/>
        </authorList>
    </citation>
    <scope>NUCLEOTIDE SEQUENCE</scope>
    <source>
        <strain evidence="2">HUAS MG31</strain>
    </source>
</reference>
<dbReference type="EMBL" id="CP159872">
    <property type="protein sequence ID" value="XCM81415.1"/>
    <property type="molecule type" value="Genomic_DNA"/>
</dbReference>
<keyword evidence="1" id="KW-0472">Membrane</keyword>
<name>A0AAU8K217_9ACTN</name>
<proteinExistence type="predicted"/>
<evidence type="ECO:0000313" key="2">
    <source>
        <dbReference type="EMBL" id="XCM81415.1"/>
    </source>
</evidence>
<organism evidence="2">
    <name type="scientific">Kitasatospora camelliae</name>
    <dbReference type="NCBI Taxonomy" id="3156397"/>
    <lineage>
        <taxon>Bacteria</taxon>
        <taxon>Bacillati</taxon>
        <taxon>Actinomycetota</taxon>
        <taxon>Actinomycetes</taxon>
        <taxon>Kitasatosporales</taxon>
        <taxon>Streptomycetaceae</taxon>
        <taxon>Kitasatospora</taxon>
    </lineage>
</organism>
<keyword evidence="1" id="KW-0812">Transmembrane</keyword>
<dbReference type="KEGG" id="kcm:ABWK59_22115"/>
<evidence type="ECO:0008006" key="3">
    <source>
        <dbReference type="Google" id="ProtNLM"/>
    </source>
</evidence>
<dbReference type="RefSeq" id="WP_354642349.1">
    <property type="nucleotide sequence ID" value="NZ_CP159872.1"/>
</dbReference>
<protein>
    <recommendedName>
        <fullName evidence="3">Secreted protein</fullName>
    </recommendedName>
</protein>